<sequence length="89" mass="9781">MVNKSSIAVRWIPGFDGGEDQWFVIGYKKSADVTWTYINVSSPLNQFSIGELVAGTKYDIKMYACNTIGKSDETSVLSVITKSAISGMY</sequence>
<dbReference type="InterPro" id="IPR003961">
    <property type="entry name" value="FN3_dom"/>
</dbReference>
<evidence type="ECO:0000313" key="2">
    <source>
        <dbReference type="EMBL" id="KAH3811926.1"/>
    </source>
</evidence>
<gene>
    <name evidence="2" type="ORF">DPMN_140344</name>
</gene>
<dbReference type="Pfam" id="PF00041">
    <property type="entry name" value="fn3"/>
    <property type="match status" value="1"/>
</dbReference>
<name>A0A9D4JGL1_DREPO</name>
<dbReference type="InterPro" id="IPR036116">
    <property type="entry name" value="FN3_sf"/>
</dbReference>
<evidence type="ECO:0000313" key="3">
    <source>
        <dbReference type="Proteomes" id="UP000828390"/>
    </source>
</evidence>
<dbReference type="CDD" id="cd00063">
    <property type="entry name" value="FN3"/>
    <property type="match status" value="1"/>
</dbReference>
<accession>A0A9D4JGL1</accession>
<dbReference type="Proteomes" id="UP000828390">
    <property type="component" value="Unassembled WGS sequence"/>
</dbReference>
<evidence type="ECO:0000259" key="1">
    <source>
        <dbReference type="PROSITE" id="PS50853"/>
    </source>
</evidence>
<comment type="caution">
    <text evidence="2">The sequence shown here is derived from an EMBL/GenBank/DDBJ whole genome shotgun (WGS) entry which is preliminary data.</text>
</comment>
<reference evidence="2" key="1">
    <citation type="journal article" date="2019" name="bioRxiv">
        <title>The Genome of the Zebra Mussel, Dreissena polymorpha: A Resource for Invasive Species Research.</title>
        <authorList>
            <person name="McCartney M.A."/>
            <person name="Auch B."/>
            <person name="Kono T."/>
            <person name="Mallez S."/>
            <person name="Zhang Y."/>
            <person name="Obille A."/>
            <person name="Becker A."/>
            <person name="Abrahante J.E."/>
            <person name="Garbe J."/>
            <person name="Badalamenti J.P."/>
            <person name="Herman A."/>
            <person name="Mangelson H."/>
            <person name="Liachko I."/>
            <person name="Sullivan S."/>
            <person name="Sone E.D."/>
            <person name="Koren S."/>
            <person name="Silverstein K.A.T."/>
            <person name="Beckman K.B."/>
            <person name="Gohl D.M."/>
        </authorList>
    </citation>
    <scope>NUCLEOTIDE SEQUENCE</scope>
    <source>
        <strain evidence="2">Duluth1</strain>
        <tissue evidence="2">Whole animal</tissue>
    </source>
</reference>
<dbReference type="PROSITE" id="PS50853">
    <property type="entry name" value="FN3"/>
    <property type="match status" value="1"/>
</dbReference>
<feature type="domain" description="Fibronectin type-III" evidence="1">
    <location>
        <begin position="1"/>
        <end position="84"/>
    </location>
</feature>
<organism evidence="2 3">
    <name type="scientific">Dreissena polymorpha</name>
    <name type="common">Zebra mussel</name>
    <name type="synonym">Mytilus polymorpha</name>
    <dbReference type="NCBI Taxonomy" id="45954"/>
    <lineage>
        <taxon>Eukaryota</taxon>
        <taxon>Metazoa</taxon>
        <taxon>Spiralia</taxon>
        <taxon>Lophotrochozoa</taxon>
        <taxon>Mollusca</taxon>
        <taxon>Bivalvia</taxon>
        <taxon>Autobranchia</taxon>
        <taxon>Heteroconchia</taxon>
        <taxon>Euheterodonta</taxon>
        <taxon>Imparidentia</taxon>
        <taxon>Neoheterodontei</taxon>
        <taxon>Myida</taxon>
        <taxon>Dreissenoidea</taxon>
        <taxon>Dreissenidae</taxon>
        <taxon>Dreissena</taxon>
    </lineage>
</organism>
<dbReference type="Gene3D" id="2.60.40.10">
    <property type="entry name" value="Immunoglobulins"/>
    <property type="match status" value="1"/>
</dbReference>
<keyword evidence="3" id="KW-1185">Reference proteome</keyword>
<proteinExistence type="predicted"/>
<dbReference type="EMBL" id="JAIWYP010000006">
    <property type="protein sequence ID" value="KAH3811926.1"/>
    <property type="molecule type" value="Genomic_DNA"/>
</dbReference>
<protein>
    <recommendedName>
        <fullName evidence="1">Fibronectin type-III domain-containing protein</fullName>
    </recommendedName>
</protein>
<dbReference type="SUPFAM" id="SSF49265">
    <property type="entry name" value="Fibronectin type III"/>
    <property type="match status" value="1"/>
</dbReference>
<reference evidence="2" key="2">
    <citation type="submission" date="2020-11" db="EMBL/GenBank/DDBJ databases">
        <authorList>
            <person name="McCartney M.A."/>
            <person name="Auch B."/>
            <person name="Kono T."/>
            <person name="Mallez S."/>
            <person name="Becker A."/>
            <person name="Gohl D.M."/>
            <person name="Silverstein K.A.T."/>
            <person name="Koren S."/>
            <person name="Bechman K.B."/>
            <person name="Herman A."/>
            <person name="Abrahante J.E."/>
            <person name="Garbe J."/>
        </authorList>
    </citation>
    <scope>NUCLEOTIDE SEQUENCE</scope>
    <source>
        <strain evidence="2">Duluth1</strain>
        <tissue evidence="2">Whole animal</tissue>
    </source>
</reference>
<dbReference type="AlphaFoldDB" id="A0A9D4JGL1"/>
<dbReference type="InterPro" id="IPR013783">
    <property type="entry name" value="Ig-like_fold"/>
</dbReference>